<dbReference type="AlphaFoldDB" id="A0A7J3ZLG3"/>
<evidence type="ECO:0000256" key="1">
    <source>
        <dbReference type="ARBA" id="ARBA00023002"/>
    </source>
</evidence>
<organism evidence="3">
    <name type="scientific">Fervidicoccus fontis</name>
    <dbReference type="NCBI Taxonomy" id="683846"/>
    <lineage>
        <taxon>Archaea</taxon>
        <taxon>Thermoproteota</taxon>
        <taxon>Thermoprotei</taxon>
        <taxon>Fervidicoccales</taxon>
        <taxon>Fervidicoccaceae</taxon>
        <taxon>Fervidicoccus</taxon>
    </lineage>
</organism>
<dbReference type="Gene3D" id="3.90.1150.10">
    <property type="entry name" value="Aspartate Aminotransferase, domain 1"/>
    <property type="match status" value="1"/>
</dbReference>
<dbReference type="InterPro" id="IPR015424">
    <property type="entry name" value="PyrdxlP-dep_Trfase"/>
</dbReference>
<feature type="domain" description="Glycine cleavage system P-protein N-terminal" evidence="2">
    <location>
        <begin position="18"/>
        <end position="449"/>
    </location>
</feature>
<dbReference type="EC" id="1.4.4.2" evidence="3"/>
<dbReference type="InterPro" id="IPR023010">
    <property type="entry name" value="GcvPA"/>
</dbReference>
<dbReference type="GO" id="GO:0004375">
    <property type="term" value="F:glycine dehydrogenase (decarboxylating) activity"/>
    <property type="evidence" value="ECO:0007669"/>
    <property type="project" value="UniProtKB-EC"/>
</dbReference>
<dbReference type="SUPFAM" id="SSF53383">
    <property type="entry name" value="PLP-dependent transferases"/>
    <property type="match status" value="1"/>
</dbReference>
<reference evidence="3" key="1">
    <citation type="journal article" date="2020" name="mSystems">
        <title>Genome- and Community-Level Interaction Insights into Carbon Utilization and Element Cycling Functions of Hydrothermarchaeota in Hydrothermal Sediment.</title>
        <authorList>
            <person name="Zhou Z."/>
            <person name="Liu Y."/>
            <person name="Xu W."/>
            <person name="Pan J."/>
            <person name="Luo Z.H."/>
            <person name="Li M."/>
        </authorList>
    </citation>
    <scope>NUCLEOTIDE SEQUENCE [LARGE SCALE GENOMIC DNA]</scope>
    <source>
        <strain evidence="3">SpSt-1116</strain>
    </source>
</reference>
<dbReference type="InterPro" id="IPR015422">
    <property type="entry name" value="PyrdxlP-dep_Trfase_small"/>
</dbReference>
<evidence type="ECO:0000259" key="2">
    <source>
        <dbReference type="Pfam" id="PF02347"/>
    </source>
</evidence>
<comment type="caution">
    <text evidence="3">The sequence shown here is derived from an EMBL/GenBank/DDBJ whole genome shotgun (WGS) entry which is preliminary data.</text>
</comment>
<evidence type="ECO:0000313" key="3">
    <source>
        <dbReference type="EMBL" id="HHQ80864.1"/>
    </source>
</evidence>
<dbReference type="NCBIfam" id="NF001696">
    <property type="entry name" value="PRK00451.1"/>
    <property type="match status" value="1"/>
</dbReference>
<dbReference type="Gene3D" id="3.40.640.10">
    <property type="entry name" value="Type I PLP-dependent aspartate aminotransferase-like (Major domain)"/>
    <property type="match status" value="1"/>
</dbReference>
<dbReference type="EMBL" id="DRZC01000076">
    <property type="protein sequence ID" value="HHQ80864.1"/>
    <property type="molecule type" value="Genomic_DNA"/>
</dbReference>
<sequence>MGRGVNLHPWLPNLGYYAKMLSTLGFQEVGELLREAIPQGLLVDDGVFKSLPRYALMPWNIERTVKSKLLRNPLYEPSRVFAGGPICPHYVHPVTLYIISRGEFLTAYTPYQPEVNQGVLQALFEYQSLLSELLGVEVVNAGMYDGATALGEAALMAVRIKRKKSILMPESLHPQYKAVLRTYLYGPDVKLLEYKTDFDGSPNLEDLEEKVRSLKPSGAILELPTSEGVLHDKLKEAIEIAHLNDALAISLVEPLVLALVKPPGEIGSDIVVAEGQSLGLPMSGGGSRLGVFGIKWDRTLLRQLPGRLVGSTLDAEGKRGFMLILQTREQHIKREKATSNITTNASLNAIAAAVHLALLGRNGLSYLSALIYERTQYALKLMRQHGINLRYPDSKHFKNVTYDIENPKSVFMSACSQGILPFSILAGSRVVSCFTELHAHSDIDALVRFLSKVEGGD</sequence>
<name>A0A7J3ZLG3_9CREN</name>
<dbReference type="InterPro" id="IPR015421">
    <property type="entry name" value="PyrdxlP-dep_Trfase_major"/>
</dbReference>
<dbReference type="InterPro" id="IPR049315">
    <property type="entry name" value="GDC-P_N"/>
</dbReference>
<dbReference type="GO" id="GO:0009116">
    <property type="term" value="P:nucleoside metabolic process"/>
    <property type="evidence" value="ECO:0007669"/>
    <property type="project" value="InterPro"/>
</dbReference>
<proteinExistence type="predicted"/>
<gene>
    <name evidence="3" type="ORF">ENM78_05395</name>
</gene>
<dbReference type="PANTHER" id="PTHR42806:SF1">
    <property type="entry name" value="GLYCINE DEHYDROGENASE (DECARBOXYLATING)"/>
    <property type="match status" value="1"/>
</dbReference>
<protein>
    <submittedName>
        <fullName evidence="3">Aminomethyl-transferring glycine dehydrogenase subunit GcvPA</fullName>
        <ecNumber evidence="3">1.4.4.2</ecNumber>
    </submittedName>
</protein>
<keyword evidence="1 3" id="KW-0560">Oxidoreductase</keyword>
<dbReference type="PANTHER" id="PTHR42806">
    <property type="entry name" value="GLYCINE CLEAVAGE SYSTEM P-PROTEIN"/>
    <property type="match status" value="1"/>
</dbReference>
<dbReference type="Pfam" id="PF02347">
    <property type="entry name" value="GDC-P"/>
    <property type="match status" value="1"/>
</dbReference>
<accession>A0A7J3ZLG3</accession>